<dbReference type="Proteomes" id="UP000326396">
    <property type="component" value="Linkage Group LG13"/>
</dbReference>
<gene>
    <name evidence="2" type="ORF">E3N88_10632</name>
</gene>
<reference evidence="2 3" key="1">
    <citation type="submission" date="2019-05" db="EMBL/GenBank/DDBJ databases">
        <title>Mikania micrantha, genome provides insights into the molecular mechanism of rapid growth.</title>
        <authorList>
            <person name="Liu B."/>
        </authorList>
    </citation>
    <scope>NUCLEOTIDE SEQUENCE [LARGE SCALE GENOMIC DNA]</scope>
    <source>
        <strain evidence="2">NLD-2019</strain>
        <tissue evidence="2">Leaf</tissue>
    </source>
</reference>
<evidence type="ECO:0000256" key="1">
    <source>
        <dbReference type="SAM" id="Phobius"/>
    </source>
</evidence>
<evidence type="ECO:0000313" key="3">
    <source>
        <dbReference type="Proteomes" id="UP000326396"/>
    </source>
</evidence>
<accession>A0A5N6PB24</accession>
<feature type="transmembrane region" description="Helical" evidence="1">
    <location>
        <begin position="76"/>
        <end position="100"/>
    </location>
</feature>
<comment type="caution">
    <text evidence="2">The sequence shown here is derived from an EMBL/GenBank/DDBJ whole genome shotgun (WGS) entry which is preliminary data.</text>
</comment>
<keyword evidence="1" id="KW-0812">Transmembrane</keyword>
<name>A0A5N6PB24_9ASTR</name>
<organism evidence="2 3">
    <name type="scientific">Mikania micrantha</name>
    <name type="common">bitter vine</name>
    <dbReference type="NCBI Taxonomy" id="192012"/>
    <lineage>
        <taxon>Eukaryota</taxon>
        <taxon>Viridiplantae</taxon>
        <taxon>Streptophyta</taxon>
        <taxon>Embryophyta</taxon>
        <taxon>Tracheophyta</taxon>
        <taxon>Spermatophyta</taxon>
        <taxon>Magnoliopsida</taxon>
        <taxon>eudicotyledons</taxon>
        <taxon>Gunneridae</taxon>
        <taxon>Pentapetalae</taxon>
        <taxon>asterids</taxon>
        <taxon>campanulids</taxon>
        <taxon>Asterales</taxon>
        <taxon>Asteraceae</taxon>
        <taxon>Asteroideae</taxon>
        <taxon>Heliantheae alliance</taxon>
        <taxon>Eupatorieae</taxon>
        <taxon>Mikania</taxon>
    </lineage>
</organism>
<dbReference type="EMBL" id="SZYD01000005">
    <property type="protein sequence ID" value="KAD6119361.1"/>
    <property type="molecule type" value="Genomic_DNA"/>
</dbReference>
<dbReference type="AlphaFoldDB" id="A0A5N6PB24"/>
<keyword evidence="3" id="KW-1185">Reference proteome</keyword>
<keyword evidence="1" id="KW-1133">Transmembrane helix</keyword>
<evidence type="ECO:0000313" key="2">
    <source>
        <dbReference type="EMBL" id="KAD6119361.1"/>
    </source>
</evidence>
<protein>
    <submittedName>
        <fullName evidence="2">Uncharacterized protein</fullName>
    </submittedName>
</protein>
<proteinExistence type="predicted"/>
<sequence>MSEAFSEIELLLLPRVTSKEQRSAAWNILPVCIDCFRRTLLVFEDLMDLHTESLCFIDVKISYSALKTLNFQIVGIWFSFSFELAFVICSLQGLVGVLHLNRHPIFLHLLGWDED</sequence>
<keyword evidence="1" id="KW-0472">Membrane</keyword>